<dbReference type="PANTHER" id="PTHR24276:SF91">
    <property type="entry name" value="AT26814P-RELATED"/>
    <property type="match status" value="1"/>
</dbReference>
<keyword evidence="8" id="KW-1185">Reference proteome</keyword>
<dbReference type="PROSITE" id="PS00134">
    <property type="entry name" value="TRYPSIN_HIS"/>
    <property type="match status" value="1"/>
</dbReference>
<evidence type="ECO:0000313" key="7">
    <source>
        <dbReference type="EMBL" id="KAJ8969561.1"/>
    </source>
</evidence>
<comment type="similarity">
    <text evidence="1">Belongs to the peptidase S1 family.</text>
</comment>
<feature type="domain" description="Peptidase S1" evidence="6">
    <location>
        <begin position="14"/>
        <end position="238"/>
    </location>
</feature>
<comment type="caution">
    <text evidence="7">The sequence shown here is derived from an EMBL/GenBank/DDBJ whole genome shotgun (WGS) entry which is preliminary data.</text>
</comment>
<accession>A0ABQ9IZ76</accession>
<evidence type="ECO:0000256" key="2">
    <source>
        <dbReference type="ARBA" id="ARBA00022670"/>
    </source>
</evidence>
<evidence type="ECO:0000313" key="8">
    <source>
        <dbReference type="Proteomes" id="UP001162164"/>
    </source>
</evidence>
<dbReference type="Proteomes" id="UP001162164">
    <property type="component" value="Unassembled WGS sequence"/>
</dbReference>
<keyword evidence="3" id="KW-0378">Hydrolase</keyword>
<dbReference type="Pfam" id="PF00089">
    <property type="entry name" value="Trypsin"/>
    <property type="match status" value="1"/>
</dbReference>
<dbReference type="Gene3D" id="2.40.10.10">
    <property type="entry name" value="Trypsin-like serine proteases"/>
    <property type="match status" value="1"/>
</dbReference>
<dbReference type="InterPro" id="IPR001314">
    <property type="entry name" value="Peptidase_S1A"/>
</dbReference>
<dbReference type="PROSITE" id="PS50240">
    <property type="entry name" value="TRYPSIN_DOM"/>
    <property type="match status" value="1"/>
</dbReference>
<dbReference type="InterPro" id="IPR050430">
    <property type="entry name" value="Peptidase_S1"/>
</dbReference>
<keyword evidence="4" id="KW-0720">Serine protease</keyword>
<evidence type="ECO:0000256" key="5">
    <source>
        <dbReference type="ARBA" id="ARBA00023157"/>
    </source>
</evidence>
<feature type="non-terminal residue" evidence="7">
    <location>
        <position position="1"/>
    </location>
</feature>
<dbReference type="InterPro" id="IPR018114">
    <property type="entry name" value="TRYPSIN_HIS"/>
</dbReference>
<dbReference type="PRINTS" id="PR00722">
    <property type="entry name" value="CHYMOTRYPSIN"/>
</dbReference>
<evidence type="ECO:0000259" key="6">
    <source>
        <dbReference type="PROSITE" id="PS50240"/>
    </source>
</evidence>
<protein>
    <recommendedName>
        <fullName evidence="6">Peptidase S1 domain-containing protein</fullName>
    </recommendedName>
</protein>
<dbReference type="InterPro" id="IPR043504">
    <property type="entry name" value="Peptidase_S1_PA_chymotrypsin"/>
</dbReference>
<dbReference type="CDD" id="cd00190">
    <property type="entry name" value="Tryp_SPc"/>
    <property type="match status" value="1"/>
</dbReference>
<dbReference type="SMART" id="SM00020">
    <property type="entry name" value="Tryp_SPc"/>
    <property type="match status" value="1"/>
</dbReference>
<name>A0ABQ9IZ76_9CUCU</name>
<dbReference type="EMBL" id="JAPWTJ010001779">
    <property type="protein sequence ID" value="KAJ8969561.1"/>
    <property type="molecule type" value="Genomic_DNA"/>
</dbReference>
<dbReference type="SUPFAM" id="SSF50494">
    <property type="entry name" value="Trypsin-like serine proteases"/>
    <property type="match status" value="1"/>
</dbReference>
<keyword evidence="5" id="KW-1015">Disulfide bond</keyword>
<dbReference type="InterPro" id="IPR009003">
    <property type="entry name" value="Peptidase_S1_PA"/>
</dbReference>
<evidence type="ECO:0000256" key="4">
    <source>
        <dbReference type="ARBA" id="ARBA00022825"/>
    </source>
</evidence>
<reference evidence="7" key="1">
    <citation type="journal article" date="2023" name="Insect Mol. Biol.">
        <title>Genome sequencing provides insights into the evolution of gene families encoding plant cell wall-degrading enzymes in longhorned beetles.</title>
        <authorList>
            <person name="Shin N.R."/>
            <person name="Okamura Y."/>
            <person name="Kirsch R."/>
            <person name="Pauchet Y."/>
        </authorList>
    </citation>
    <scope>NUCLEOTIDE SEQUENCE</scope>
    <source>
        <strain evidence="7">MMC_N1</strain>
    </source>
</reference>
<keyword evidence="2" id="KW-0645">Protease</keyword>
<evidence type="ECO:0000256" key="1">
    <source>
        <dbReference type="ARBA" id="ARBA00007664"/>
    </source>
</evidence>
<sequence>VLPQRSVPSLDGRIVGGQTANIANYPYQVSLQTNGNHFCGGSIISSTWILTAAHCMESIQANRVTVRAGSSSVSSGGQVVAVSRAISHPQYSSRNIDYDISLLQLASAINTGNARAISLPSAGNGPSAGSTCIITGWGATREGGGAPSTLQVVQVPVVSQANCRSAYGNSAITDRMFCAGVLGVGGKDACQGDSGGPAVVGGKLVGVVSWGNGCARPAYPGVYTNVANLRSWVKQQSGI</sequence>
<dbReference type="InterPro" id="IPR001254">
    <property type="entry name" value="Trypsin_dom"/>
</dbReference>
<organism evidence="7 8">
    <name type="scientific">Molorchus minor</name>
    <dbReference type="NCBI Taxonomy" id="1323400"/>
    <lineage>
        <taxon>Eukaryota</taxon>
        <taxon>Metazoa</taxon>
        <taxon>Ecdysozoa</taxon>
        <taxon>Arthropoda</taxon>
        <taxon>Hexapoda</taxon>
        <taxon>Insecta</taxon>
        <taxon>Pterygota</taxon>
        <taxon>Neoptera</taxon>
        <taxon>Endopterygota</taxon>
        <taxon>Coleoptera</taxon>
        <taxon>Polyphaga</taxon>
        <taxon>Cucujiformia</taxon>
        <taxon>Chrysomeloidea</taxon>
        <taxon>Cerambycidae</taxon>
        <taxon>Lamiinae</taxon>
        <taxon>Monochamini</taxon>
        <taxon>Molorchus</taxon>
    </lineage>
</organism>
<proteinExistence type="inferred from homology"/>
<gene>
    <name evidence="7" type="ORF">NQ317_004748</name>
</gene>
<evidence type="ECO:0000256" key="3">
    <source>
        <dbReference type="ARBA" id="ARBA00022801"/>
    </source>
</evidence>
<dbReference type="PANTHER" id="PTHR24276">
    <property type="entry name" value="POLYSERASE-RELATED"/>
    <property type="match status" value="1"/>
</dbReference>